<keyword evidence="6" id="KW-0597">Phosphoprotein</keyword>
<dbReference type="Gene3D" id="1.10.10.60">
    <property type="entry name" value="Homeodomain-like"/>
    <property type="match status" value="1"/>
</dbReference>
<dbReference type="SMART" id="SM00448">
    <property type="entry name" value="REC"/>
    <property type="match status" value="1"/>
</dbReference>
<dbReference type="Proteomes" id="UP000319143">
    <property type="component" value="Unassembled WGS sequence"/>
</dbReference>
<dbReference type="PROSITE" id="PS00675">
    <property type="entry name" value="SIGMA54_INTERACT_1"/>
    <property type="match status" value="1"/>
</dbReference>
<dbReference type="PROSITE" id="PS00676">
    <property type="entry name" value="SIGMA54_INTERACT_2"/>
    <property type="match status" value="1"/>
</dbReference>
<dbReference type="InterPro" id="IPR027417">
    <property type="entry name" value="P-loop_NTPase"/>
</dbReference>
<dbReference type="InterPro" id="IPR002197">
    <property type="entry name" value="HTH_Fis"/>
</dbReference>
<keyword evidence="3" id="KW-0805">Transcription regulation</keyword>
<dbReference type="EMBL" id="SJPV01000002">
    <property type="protein sequence ID" value="TWU40896.1"/>
    <property type="molecule type" value="Genomic_DNA"/>
</dbReference>
<evidence type="ECO:0000256" key="4">
    <source>
        <dbReference type="ARBA" id="ARBA00023125"/>
    </source>
</evidence>
<keyword evidence="2" id="KW-0067">ATP-binding</keyword>
<evidence type="ECO:0000256" key="2">
    <source>
        <dbReference type="ARBA" id="ARBA00022840"/>
    </source>
</evidence>
<dbReference type="AlphaFoldDB" id="A0A5C6E0M2"/>
<evidence type="ECO:0000256" key="1">
    <source>
        <dbReference type="ARBA" id="ARBA00022741"/>
    </source>
</evidence>
<dbReference type="SUPFAM" id="SSF52540">
    <property type="entry name" value="P-loop containing nucleoside triphosphate hydrolases"/>
    <property type="match status" value="1"/>
</dbReference>
<feature type="modified residue" description="4-aspartylphosphate" evidence="6">
    <location>
        <position position="57"/>
    </location>
</feature>
<sequence>MVMERSISILLVEDDHDFRDSCARWMQRKGHHVVAAASGAEALAICQRHDFDVGVFDMNMPGMSGIELLQRIRDDSIDLEVVILTGQGTIESAVQAMKMGASDYLTKPCPLGDLEHHCELARERSMLRRENKQLKAILSRTQTTAKLVGDSDAMQRVGKWIERIAPTDKPVLISGESGTGKEVVAKAIWRASHLADQPFVTINCAALPETLVESELFGHQKGAFTGATSEKPGLFEVANGGTLLIDELGEMPLSLQPKLLRVLEDGSMRRIGSHKERKVNVRIIAATNRDLSDDVKKGTFREDLFYRVNVLPVHLPPLRERRSDVDQLIDYFLPVEWSIDAAARQAMNEHSWPGNVRELINVIQRATILADNDEITLDDLPRELLHHEGKTHPTDLPHRLSASGGTSDCLDDVAKAHILYILERENGNKAKSARVLGIHRRKLYRLLERFHVLHGADSQQTHGESVPVSAEILD</sequence>
<keyword evidence="10" id="KW-1185">Reference proteome</keyword>
<dbReference type="PRINTS" id="PR01590">
    <property type="entry name" value="HTHFIS"/>
</dbReference>
<evidence type="ECO:0000259" key="8">
    <source>
        <dbReference type="PROSITE" id="PS50110"/>
    </source>
</evidence>
<evidence type="ECO:0000256" key="5">
    <source>
        <dbReference type="ARBA" id="ARBA00023163"/>
    </source>
</evidence>
<evidence type="ECO:0000259" key="7">
    <source>
        <dbReference type="PROSITE" id="PS50045"/>
    </source>
</evidence>
<comment type="caution">
    <text evidence="9">The sequence shown here is derived from an EMBL/GenBank/DDBJ whole genome shotgun (WGS) entry which is preliminary data.</text>
</comment>
<dbReference type="InterPro" id="IPR025943">
    <property type="entry name" value="Sigma_54_int_dom_ATP-bd_2"/>
</dbReference>
<dbReference type="PROSITE" id="PS50110">
    <property type="entry name" value="RESPONSE_REGULATORY"/>
    <property type="match status" value="1"/>
</dbReference>
<dbReference type="PANTHER" id="PTHR32071">
    <property type="entry name" value="TRANSCRIPTIONAL REGULATORY PROTEIN"/>
    <property type="match status" value="1"/>
</dbReference>
<dbReference type="FunFam" id="3.40.50.300:FF:000006">
    <property type="entry name" value="DNA-binding transcriptional regulator NtrC"/>
    <property type="match status" value="1"/>
</dbReference>
<feature type="domain" description="Response regulatory" evidence="8">
    <location>
        <begin position="8"/>
        <end position="122"/>
    </location>
</feature>
<evidence type="ECO:0000313" key="9">
    <source>
        <dbReference type="EMBL" id="TWU40896.1"/>
    </source>
</evidence>
<evidence type="ECO:0000256" key="6">
    <source>
        <dbReference type="PROSITE-ProRule" id="PRU00169"/>
    </source>
</evidence>
<dbReference type="PROSITE" id="PS50045">
    <property type="entry name" value="SIGMA54_INTERACT_4"/>
    <property type="match status" value="1"/>
</dbReference>
<dbReference type="PROSITE" id="PS00688">
    <property type="entry name" value="SIGMA54_INTERACT_3"/>
    <property type="match status" value="1"/>
</dbReference>
<dbReference type="InterPro" id="IPR003593">
    <property type="entry name" value="AAA+_ATPase"/>
</dbReference>
<keyword evidence="5" id="KW-0804">Transcription</keyword>
<gene>
    <name evidence="9" type="primary">glnG_1</name>
    <name evidence="9" type="ORF">Poly41_17310</name>
</gene>
<dbReference type="Pfam" id="PF00072">
    <property type="entry name" value="Response_reg"/>
    <property type="match status" value="1"/>
</dbReference>
<dbReference type="InterPro" id="IPR025944">
    <property type="entry name" value="Sigma_54_int_dom_CS"/>
</dbReference>
<dbReference type="PANTHER" id="PTHR32071:SF100">
    <property type="entry name" value="RESPONSE REGULATOR PROTEIN PILR"/>
    <property type="match status" value="1"/>
</dbReference>
<keyword evidence="1" id="KW-0547">Nucleotide-binding</keyword>
<dbReference type="InterPro" id="IPR009057">
    <property type="entry name" value="Homeodomain-like_sf"/>
</dbReference>
<dbReference type="InterPro" id="IPR025662">
    <property type="entry name" value="Sigma_54_int_dom_ATP-bd_1"/>
</dbReference>
<name>A0A5C6E0M2_9BACT</name>
<dbReference type="GO" id="GO:0000160">
    <property type="term" value="P:phosphorelay signal transduction system"/>
    <property type="evidence" value="ECO:0007669"/>
    <property type="project" value="InterPro"/>
</dbReference>
<dbReference type="InterPro" id="IPR058031">
    <property type="entry name" value="AAA_lid_NorR"/>
</dbReference>
<dbReference type="Pfam" id="PF25601">
    <property type="entry name" value="AAA_lid_14"/>
    <property type="match status" value="1"/>
</dbReference>
<reference evidence="9 10" key="1">
    <citation type="submission" date="2019-02" db="EMBL/GenBank/DDBJ databases">
        <title>Deep-cultivation of Planctomycetes and their phenomic and genomic characterization uncovers novel biology.</title>
        <authorList>
            <person name="Wiegand S."/>
            <person name="Jogler M."/>
            <person name="Boedeker C."/>
            <person name="Pinto D."/>
            <person name="Vollmers J."/>
            <person name="Rivas-Marin E."/>
            <person name="Kohn T."/>
            <person name="Peeters S.H."/>
            <person name="Heuer A."/>
            <person name="Rast P."/>
            <person name="Oberbeckmann S."/>
            <person name="Bunk B."/>
            <person name="Jeske O."/>
            <person name="Meyerdierks A."/>
            <person name="Storesund J.E."/>
            <person name="Kallscheuer N."/>
            <person name="Luecker S."/>
            <person name="Lage O.M."/>
            <person name="Pohl T."/>
            <person name="Merkel B.J."/>
            <person name="Hornburger P."/>
            <person name="Mueller R.-W."/>
            <person name="Bruemmer F."/>
            <person name="Labrenz M."/>
            <person name="Spormann A.M."/>
            <person name="Op Den Camp H."/>
            <person name="Overmann J."/>
            <person name="Amann R."/>
            <person name="Jetten M.S.M."/>
            <person name="Mascher T."/>
            <person name="Medema M.H."/>
            <person name="Devos D.P."/>
            <person name="Kaster A.-K."/>
            <person name="Ovreas L."/>
            <person name="Rohde M."/>
            <person name="Galperin M.Y."/>
            <person name="Jogler C."/>
        </authorList>
    </citation>
    <scope>NUCLEOTIDE SEQUENCE [LARGE SCALE GENOMIC DNA]</scope>
    <source>
        <strain evidence="9 10">Poly41</strain>
    </source>
</reference>
<feature type="domain" description="Sigma-54 factor interaction" evidence="7">
    <location>
        <begin position="147"/>
        <end position="368"/>
    </location>
</feature>
<dbReference type="Pfam" id="PF00158">
    <property type="entry name" value="Sigma54_activat"/>
    <property type="match status" value="1"/>
</dbReference>
<dbReference type="Gene3D" id="1.10.8.60">
    <property type="match status" value="1"/>
</dbReference>
<dbReference type="SUPFAM" id="SSF46689">
    <property type="entry name" value="Homeodomain-like"/>
    <property type="match status" value="1"/>
</dbReference>
<dbReference type="GO" id="GO:0043565">
    <property type="term" value="F:sequence-specific DNA binding"/>
    <property type="evidence" value="ECO:0007669"/>
    <property type="project" value="InterPro"/>
</dbReference>
<evidence type="ECO:0000256" key="3">
    <source>
        <dbReference type="ARBA" id="ARBA00023015"/>
    </source>
</evidence>
<protein>
    <submittedName>
        <fullName evidence="9">Nitrogen regulation protein NR(I)</fullName>
    </submittedName>
</protein>
<dbReference type="Pfam" id="PF02954">
    <property type="entry name" value="HTH_8"/>
    <property type="match status" value="1"/>
</dbReference>
<dbReference type="Gene3D" id="3.40.50.300">
    <property type="entry name" value="P-loop containing nucleotide triphosphate hydrolases"/>
    <property type="match status" value="1"/>
</dbReference>
<proteinExistence type="predicted"/>
<dbReference type="SUPFAM" id="SSF52172">
    <property type="entry name" value="CheY-like"/>
    <property type="match status" value="1"/>
</dbReference>
<dbReference type="CDD" id="cd00009">
    <property type="entry name" value="AAA"/>
    <property type="match status" value="1"/>
</dbReference>
<dbReference type="InterPro" id="IPR011006">
    <property type="entry name" value="CheY-like_superfamily"/>
</dbReference>
<dbReference type="InterPro" id="IPR002078">
    <property type="entry name" value="Sigma_54_int"/>
</dbReference>
<accession>A0A5C6E0M2</accession>
<organism evidence="9 10">
    <name type="scientific">Novipirellula artificiosorum</name>
    <dbReference type="NCBI Taxonomy" id="2528016"/>
    <lineage>
        <taxon>Bacteria</taxon>
        <taxon>Pseudomonadati</taxon>
        <taxon>Planctomycetota</taxon>
        <taxon>Planctomycetia</taxon>
        <taxon>Pirellulales</taxon>
        <taxon>Pirellulaceae</taxon>
        <taxon>Novipirellula</taxon>
    </lineage>
</organism>
<dbReference type="GO" id="GO:0006355">
    <property type="term" value="P:regulation of DNA-templated transcription"/>
    <property type="evidence" value="ECO:0007669"/>
    <property type="project" value="InterPro"/>
</dbReference>
<evidence type="ECO:0000313" key="10">
    <source>
        <dbReference type="Proteomes" id="UP000319143"/>
    </source>
</evidence>
<keyword evidence="4" id="KW-0238">DNA-binding</keyword>
<dbReference type="InterPro" id="IPR001789">
    <property type="entry name" value="Sig_transdc_resp-reg_receiver"/>
</dbReference>
<dbReference type="SMART" id="SM00382">
    <property type="entry name" value="AAA"/>
    <property type="match status" value="1"/>
</dbReference>
<dbReference type="Gene3D" id="3.40.50.2300">
    <property type="match status" value="1"/>
</dbReference>
<dbReference type="RefSeq" id="WP_231615512.1">
    <property type="nucleotide sequence ID" value="NZ_SJPV01000002.1"/>
</dbReference>
<dbReference type="GO" id="GO:0005524">
    <property type="term" value="F:ATP binding"/>
    <property type="evidence" value="ECO:0007669"/>
    <property type="project" value="UniProtKB-KW"/>
</dbReference>